<proteinExistence type="predicted"/>
<dbReference type="EMBL" id="CH481892">
    <property type="protein sequence ID" value="EDW45835.1"/>
    <property type="molecule type" value="Genomic_DNA"/>
</dbReference>
<protein>
    <submittedName>
        <fullName evidence="3">GM10066</fullName>
    </submittedName>
</protein>
<evidence type="ECO:0000313" key="4">
    <source>
        <dbReference type="Proteomes" id="UP000001292"/>
    </source>
</evidence>
<keyword evidence="1" id="KW-0479">Metal-binding</keyword>
<evidence type="ECO:0000313" key="3">
    <source>
        <dbReference type="EMBL" id="EDW45835.1"/>
    </source>
</evidence>
<dbReference type="HOGENOM" id="CLU_2944157_0_0_1"/>
<dbReference type="SUPFAM" id="SSF57667">
    <property type="entry name" value="beta-beta-alpha zinc fingers"/>
    <property type="match status" value="1"/>
</dbReference>
<dbReference type="GO" id="GO:0008270">
    <property type="term" value="F:zinc ion binding"/>
    <property type="evidence" value="ECO:0007669"/>
    <property type="project" value="UniProtKB-KW"/>
</dbReference>
<name>B4INB4_DROSE</name>
<accession>B4INB4</accession>
<dbReference type="InterPro" id="IPR036236">
    <property type="entry name" value="Znf_C2H2_sf"/>
</dbReference>
<evidence type="ECO:0000256" key="1">
    <source>
        <dbReference type="PROSITE-ProRule" id="PRU00042"/>
    </source>
</evidence>
<gene>
    <name evidence="3" type="primary">Dsec\GM10066</name>
    <name evidence="3" type="ORF">Dsec_GM10066</name>
</gene>
<reference evidence="3 4" key="1">
    <citation type="journal article" date="2007" name="Nature">
        <title>Evolution of genes and genomes on the Drosophila phylogeny.</title>
        <authorList>
            <consortium name="Drosophila 12 Genomes Consortium"/>
            <person name="Clark A.G."/>
            <person name="Eisen M.B."/>
            <person name="Smith D.R."/>
            <person name="Bergman C.M."/>
            <person name="Oliver B."/>
            <person name="Markow T.A."/>
            <person name="Kaufman T.C."/>
            <person name="Kellis M."/>
            <person name="Gelbart W."/>
            <person name="Iyer V.N."/>
            <person name="Pollard D.A."/>
            <person name="Sackton T.B."/>
            <person name="Larracuente A.M."/>
            <person name="Singh N.D."/>
            <person name="Abad J.P."/>
            <person name="Abt D.N."/>
            <person name="Adryan B."/>
            <person name="Aguade M."/>
            <person name="Akashi H."/>
            <person name="Anderson W.W."/>
            <person name="Aquadro C.F."/>
            <person name="Ardell D.H."/>
            <person name="Arguello R."/>
            <person name="Artieri C.G."/>
            <person name="Barbash D.A."/>
            <person name="Barker D."/>
            <person name="Barsanti P."/>
            <person name="Batterham P."/>
            <person name="Batzoglou S."/>
            <person name="Begun D."/>
            <person name="Bhutkar A."/>
            <person name="Blanco E."/>
            <person name="Bosak S.A."/>
            <person name="Bradley R.K."/>
            <person name="Brand A.D."/>
            <person name="Brent M.R."/>
            <person name="Brooks A.N."/>
            <person name="Brown R.H."/>
            <person name="Butlin R.K."/>
            <person name="Caggese C."/>
            <person name="Calvi B.R."/>
            <person name="Bernardo de Carvalho A."/>
            <person name="Caspi A."/>
            <person name="Castrezana S."/>
            <person name="Celniker S.E."/>
            <person name="Chang J.L."/>
            <person name="Chapple C."/>
            <person name="Chatterji S."/>
            <person name="Chinwalla A."/>
            <person name="Civetta A."/>
            <person name="Clifton S.W."/>
            <person name="Comeron J.M."/>
            <person name="Costello J.C."/>
            <person name="Coyne J.A."/>
            <person name="Daub J."/>
            <person name="David R.G."/>
            <person name="Delcher A.L."/>
            <person name="Delehaunty K."/>
            <person name="Do C.B."/>
            <person name="Ebling H."/>
            <person name="Edwards K."/>
            <person name="Eickbush T."/>
            <person name="Evans J.D."/>
            <person name="Filipski A."/>
            <person name="Findeiss S."/>
            <person name="Freyhult E."/>
            <person name="Fulton L."/>
            <person name="Fulton R."/>
            <person name="Garcia A.C."/>
            <person name="Gardiner A."/>
            <person name="Garfield D.A."/>
            <person name="Garvin B.E."/>
            <person name="Gibson G."/>
            <person name="Gilbert D."/>
            <person name="Gnerre S."/>
            <person name="Godfrey J."/>
            <person name="Good R."/>
            <person name="Gotea V."/>
            <person name="Gravely B."/>
            <person name="Greenberg A.J."/>
            <person name="Griffiths-Jones S."/>
            <person name="Gross S."/>
            <person name="Guigo R."/>
            <person name="Gustafson E.A."/>
            <person name="Haerty W."/>
            <person name="Hahn M.W."/>
            <person name="Halligan D.L."/>
            <person name="Halpern A.L."/>
            <person name="Halter G.M."/>
            <person name="Han M.V."/>
            <person name="Heger A."/>
            <person name="Hillier L."/>
            <person name="Hinrichs A.S."/>
            <person name="Holmes I."/>
            <person name="Hoskins R.A."/>
            <person name="Hubisz M.J."/>
            <person name="Hultmark D."/>
            <person name="Huntley M.A."/>
            <person name="Jaffe D.B."/>
            <person name="Jagadeeshan S."/>
            <person name="Jeck W.R."/>
            <person name="Johnson J."/>
            <person name="Jones C.D."/>
            <person name="Jordan W.C."/>
            <person name="Karpen G.H."/>
            <person name="Kataoka E."/>
            <person name="Keightley P.D."/>
            <person name="Kheradpour P."/>
            <person name="Kirkness E.F."/>
            <person name="Koerich L.B."/>
            <person name="Kristiansen K."/>
            <person name="Kudrna D."/>
            <person name="Kulathinal R.J."/>
            <person name="Kumar S."/>
            <person name="Kwok R."/>
            <person name="Lander E."/>
            <person name="Langley C.H."/>
            <person name="Lapoint R."/>
            <person name="Lazzaro B.P."/>
            <person name="Lee S.J."/>
            <person name="Levesque L."/>
            <person name="Li R."/>
            <person name="Lin C.F."/>
            <person name="Lin M.F."/>
            <person name="Lindblad-Toh K."/>
            <person name="Llopart A."/>
            <person name="Long M."/>
            <person name="Low L."/>
            <person name="Lozovsky E."/>
            <person name="Lu J."/>
            <person name="Luo M."/>
            <person name="Machado C.A."/>
            <person name="Makalowski W."/>
            <person name="Marzo M."/>
            <person name="Matsuda M."/>
            <person name="Matzkin L."/>
            <person name="McAllister B."/>
            <person name="McBride C.S."/>
            <person name="McKernan B."/>
            <person name="McKernan K."/>
            <person name="Mendez-Lago M."/>
            <person name="Minx P."/>
            <person name="Mollenhauer M.U."/>
            <person name="Montooth K."/>
            <person name="Mount S.M."/>
            <person name="Mu X."/>
            <person name="Myers E."/>
            <person name="Negre B."/>
            <person name="Newfeld S."/>
            <person name="Nielsen R."/>
            <person name="Noor M.A."/>
            <person name="O'Grady P."/>
            <person name="Pachter L."/>
            <person name="Papaceit M."/>
            <person name="Parisi M.J."/>
            <person name="Parisi M."/>
            <person name="Parts L."/>
            <person name="Pedersen J.S."/>
            <person name="Pesole G."/>
            <person name="Phillippy A.M."/>
            <person name="Ponting C.P."/>
            <person name="Pop M."/>
            <person name="Porcelli D."/>
            <person name="Powell J.R."/>
            <person name="Prohaska S."/>
            <person name="Pruitt K."/>
            <person name="Puig M."/>
            <person name="Quesneville H."/>
            <person name="Ram K.R."/>
            <person name="Rand D."/>
            <person name="Rasmussen M.D."/>
            <person name="Reed L.K."/>
            <person name="Reenan R."/>
            <person name="Reily A."/>
            <person name="Remington K.A."/>
            <person name="Rieger T.T."/>
            <person name="Ritchie M.G."/>
            <person name="Robin C."/>
            <person name="Rogers Y.H."/>
            <person name="Rohde C."/>
            <person name="Rozas J."/>
            <person name="Rubenfield M.J."/>
            <person name="Ruiz A."/>
            <person name="Russo S."/>
            <person name="Salzberg S.L."/>
            <person name="Sanchez-Gracia A."/>
            <person name="Saranga D.J."/>
            <person name="Sato H."/>
            <person name="Schaeffer S.W."/>
            <person name="Schatz M.C."/>
            <person name="Schlenke T."/>
            <person name="Schwartz R."/>
            <person name="Segarra C."/>
            <person name="Singh R.S."/>
            <person name="Sirot L."/>
            <person name="Sirota M."/>
            <person name="Sisneros N.B."/>
            <person name="Smith C.D."/>
            <person name="Smith T.F."/>
            <person name="Spieth J."/>
            <person name="Stage D.E."/>
            <person name="Stark A."/>
            <person name="Stephan W."/>
            <person name="Strausberg R.L."/>
            <person name="Strempel S."/>
            <person name="Sturgill D."/>
            <person name="Sutton G."/>
            <person name="Sutton G.G."/>
            <person name="Tao W."/>
            <person name="Teichmann S."/>
            <person name="Tobari Y.N."/>
            <person name="Tomimura Y."/>
            <person name="Tsolas J.M."/>
            <person name="Valente V.L."/>
            <person name="Venter E."/>
            <person name="Venter J.C."/>
            <person name="Vicario S."/>
            <person name="Vieira F.G."/>
            <person name="Vilella A.J."/>
            <person name="Villasante A."/>
            <person name="Walenz B."/>
            <person name="Wang J."/>
            <person name="Wasserman M."/>
            <person name="Watts T."/>
            <person name="Wilson D."/>
            <person name="Wilson R.K."/>
            <person name="Wing R.A."/>
            <person name="Wolfner M.F."/>
            <person name="Wong A."/>
            <person name="Wong G.K."/>
            <person name="Wu C.I."/>
            <person name="Wu G."/>
            <person name="Yamamoto D."/>
            <person name="Yang H.P."/>
            <person name="Yang S.P."/>
            <person name="Yorke J.A."/>
            <person name="Yoshida K."/>
            <person name="Zdobnov E."/>
            <person name="Zhang P."/>
            <person name="Zhang Y."/>
            <person name="Zimin A.V."/>
            <person name="Baldwin J."/>
            <person name="Abdouelleil A."/>
            <person name="Abdulkadir J."/>
            <person name="Abebe A."/>
            <person name="Abera B."/>
            <person name="Abreu J."/>
            <person name="Acer S.C."/>
            <person name="Aftuck L."/>
            <person name="Alexander A."/>
            <person name="An P."/>
            <person name="Anderson E."/>
            <person name="Anderson S."/>
            <person name="Arachi H."/>
            <person name="Azer M."/>
            <person name="Bachantsang P."/>
            <person name="Barry A."/>
            <person name="Bayul T."/>
            <person name="Berlin A."/>
            <person name="Bessette D."/>
            <person name="Bloom T."/>
            <person name="Blye J."/>
            <person name="Boguslavskiy L."/>
            <person name="Bonnet C."/>
            <person name="Boukhgalter B."/>
            <person name="Bourzgui I."/>
            <person name="Brown A."/>
            <person name="Cahill P."/>
            <person name="Channer S."/>
            <person name="Cheshatsang Y."/>
            <person name="Chuda L."/>
            <person name="Citroen M."/>
            <person name="Collymore A."/>
            <person name="Cooke P."/>
            <person name="Costello M."/>
            <person name="D'Aco K."/>
            <person name="Daza R."/>
            <person name="De Haan G."/>
            <person name="DeGray S."/>
            <person name="DeMaso C."/>
            <person name="Dhargay N."/>
            <person name="Dooley K."/>
            <person name="Dooley E."/>
            <person name="Doricent M."/>
            <person name="Dorje P."/>
            <person name="Dorjee K."/>
            <person name="Dupes A."/>
            <person name="Elong R."/>
            <person name="Falk J."/>
            <person name="Farina A."/>
            <person name="Faro S."/>
            <person name="Ferguson D."/>
            <person name="Fisher S."/>
            <person name="Foley C.D."/>
            <person name="Franke A."/>
            <person name="Friedrich D."/>
            <person name="Gadbois L."/>
            <person name="Gearin G."/>
            <person name="Gearin C.R."/>
            <person name="Giannoukos G."/>
            <person name="Goode T."/>
            <person name="Graham J."/>
            <person name="Grandbois E."/>
            <person name="Grewal S."/>
            <person name="Gyaltsen K."/>
            <person name="Hafez N."/>
            <person name="Hagos B."/>
            <person name="Hall J."/>
            <person name="Henson C."/>
            <person name="Hollinger A."/>
            <person name="Honan T."/>
            <person name="Huard M.D."/>
            <person name="Hughes L."/>
            <person name="Hurhula B."/>
            <person name="Husby M.E."/>
            <person name="Kamat A."/>
            <person name="Kanga B."/>
            <person name="Kashin S."/>
            <person name="Khazanovich D."/>
            <person name="Kisner P."/>
            <person name="Lance K."/>
            <person name="Lara M."/>
            <person name="Lee W."/>
            <person name="Lennon N."/>
            <person name="Letendre F."/>
            <person name="LeVine R."/>
            <person name="Lipovsky A."/>
            <person name="Liu X."/>
            <person name="Liu J."/>
            <person name="Liu S."/>
            <person name="Lokyitsang T."/>
            <person name="Lokyitsang Y."/>
            <person name="Lubonja R."/>
            <person name="Lui A."/>
            <person name="MacDonald P."/>
            <person name="Magnisalis V."/>
            <person name="Maru K."/>
            <person name="Matthews C."/>
            <person name="McCusker W."/>
            <person name="McDonough S."/>
            <person name="Mehta T."/>
            <person name="Meldrim J."/>
            <person name="Meneus L."/>
            <person name="Mihai O."/>
            <person name="Mihalev A."/>
            <person name="Mihova T."/>
            <person name="Mittelman R."/>
            <person name="Mlenga V."/>
            <person name="Montmayeur A."/>
            <person name="Mulrain L."/>
            <person name="Navidi A."/>
            <person name="Naylor J."/>
            <person name="Negash T."/>
            <person name="Nguyen T."/>
            <person name="Nguyen N."/>
            <person name="Nicol R."/>
            <person name="Norbu C."/>
            <person name="Norbu N."/>
            <person name="Novod N."/>
            <person name="O'Neill B."/>
            <person name="Osman S."/>
            <person name="Markiewicz E."/>
            <person name="Oyono O.L."/>
            <person name="Patti C."/>
            <person name="Phunkhang P."/>
            <person name="Pierre F."/>
            <person name="Priest M."/>
            <person name="Raghuraman S."/>
            <person name="Rege F."/>
            <person name="Reyes R."/>
            <person name="Rise C."/>
            <person name="Rogov P."/>
            <person name="Ross K."/>
            <person name="Ryan E."/>
            <person name="Settipalli S."/>
            <person name="Shea T."/>
            <person name="Sherpa N."/>
            <person name="Shi L."/>
            <person name="Shih D."/>
            <person name="Sparrow T."/>
            <person name="Spaulding J."/>
            <person name="Stalker J."/>
            <person name="Stange-Thomann N."/>
            <person name="Stavropoulos S."/>
            <person name="Stone C."/>
            <person name="Strader C."/>
            <person name="Tesfaye S."/>
            <person name="Thomson T."/>
            <person name="Thoulutsang Y."/>
            <person name="Thoulutsang D."/>
            <person name="Topham K."/>
            <person name="Topping I."/>
            <person name="Tsamla T."/>
            <person name="Vassiliev H."/>
            <person name="Vo A."/>
            <person name="Wangchuk T."/>
            <person name="Wangdi T."/>
            <person name="Weiand M."/>
            <person name="Wilkinson J."/>
            <person name="Wilson A."/>
            <person name="Yadav S."/>
            <person name="Young G."/>
            <person name="Yu Q."/>
            <person name="Zembek L."/>
            <person name="Zhong D."/>
            <person name="Zimmer A."/>
            <person name="Zwirko Z."/>
            <person name="Jaffe D.B."/>
            <person name="Alvarez P."/>
            <person name="Brockman W."/>
            <person name="Butler J."/>
            <person name="Chin C."/>
            <person name="Gnerre S."/>
            <person name="Grabherr M."/>
            <person name="Kleber M."/>
            <person name="Mauceli E."/>
            <person name="MacCallum I."/>
        </authorList>
    </citation>
    <scope>NUCLEOTIDE SEQUENCE [LARGE SCALE GENOMIC DNA]</scope>
    <source>
        <strain evidence="4">Rob3c / Tucson 14021-0248.25</strain>
    </source>
</reference>
<organism evidence="4">
    <name type="scientific">Drosophila sechellia</name>
    <name type="common">Fruit fly</name>
    <dbReference type="NCBI Taxonomy" id="7238"/>
    <lineage>
        <taxon>Eukaryota</taxon>
        <taxon>Metazoa</taxon>
        <taxon>Ecdysozoa</taxon>
        <taxon>Arthropoda</taxon>
        <taxon>Hexapoda</taxon>
        <taxon>Insecta</taxon>
        <taxon>Pterygota</taxon>
        <taxon>Neoptera</taxon>
        <taxon>Endopterygota</taxon>
        <taxon>Diptera</taxon>
        <taxon>Brachycera</taxon>
        <taxon>Muscomorpha</taxon>
        <taxon>Ephydroidea</taxon>
        <taxon>Drosophilidae</taxon>
        <taxon>Drosophila</taxon>
        <taxon>Sophophora</taxon>
    </lineage>
</organism>
<dbReference type="InterPro" id="IPR013087">
    <property type="entry name" value="Znf_C2H2_type"/>
</dbReference>
<dbReference type="AlphaFoldDB" id="B4INB4"/>
<dbReference type="STRING" id="7238.B4INB4"/>
<keyword evidence="1" id="KW-0863">Zinc-finger</keyword>
<evidence type="ECO:0000259" key="2">
    <source>
        <dbReference type="PROSITE" id="PS50157"/>
    </source>
</evidence>
<keyword evidence="4" id="KW-1185">Reference proteome</keyword>
<sequence>MAGMEVEFDETVGNQFSCKRCDRLCAKSFCNSGNLDRHMKVHNDVRPSCVMSARRPSPRL</sequence>
<dbReference type="PROSITE" id="PS50157">
    <property type="entry name" value="ZINC_FINGER_C2H2_2"/>
    <property type="match status" value="1"/>
</dbReference>
<dbReference type="Proteomes" id="UP000001292">
    <property type="component" value="Unassembled WGS sequence"/>
</dbReference>
<feature type="domain" description="C2H2-type" evidence="2">
    <location>
        <begin position="16"/>
        <end position="47"/>
    </location>
</feature>
<dbReference type="Gene3D" id="3.30.160.60">
    <property type="entry name" value="Classic Zinc Finger"/>
    <property type="match status" value="1"/>
</dbReference>
<keyword evidence="1" id="KW-0862">Zinc</keyword>
<dbReference type="PROSITE" id="PS00028">
    <property type="entry name" value="ZINC_FINGER_C2H2_1"/>
    <property type="match status" value="1"/>
</dbReference>